<sequence>MVNKGQHKKSFIKAISAIYRYSQIYIGENIKKYHIGKGQWSFLTQLLFKADGLTQEELSEKLHIDKANTARAVKKLEAEGYVYWEGDPRDARKKRIYVTGKSLEFEEEFHQVFKNLNKILSKGFTEEEREITRNLLFRMLDNIVEYRSSQGK</sequence>
<evidence type="ECO:0000313" key="5">
    <source>
        <dbReference type="EMBL" id="GBF34351.1"/>
    </source>
</evidence>
<evidence type="ECO:0000256" key="1">
    <source>
        <dbReference type="ARBA" id="ARBA00023015"/>
    </source>
</evidence>
<dbReference type="SMART" id="SM00347">
    <property type="entry name" value="HTH_MARR"/>
    <property type="match status" value="1"/>
</dbReference>
<dbReference type="PRINTS" id="PR00598">
    <property type="entry name" value="HTHMARR"/>
</dbReference>
<accession>A0A2L2XKB4</accession>
<name>A0A2L2XKB4_9FIRM</name>
<proteinExistence type="predicted"/>
<gene>
    <name evidence="5" type="ORF">DCCM_3463</name>
</gene>
<evidence type="ECO:0000256" key="2">
    <source>
        <dbReference type="ARBA" id="ARBA00023125"/>
    </source>
</evidence>
<evidence type="ECO:0000256" key="3">
    <source>
        <dbReference type="ARBA" id="ARBA00023163"/>
    </source>
</evidence>
<dbReference type="PROSITE" id="PS50995">
    <property type="entry name" value="HTH_MARR_2"/>
    <property type="match status" value="1"/>
</dbReference>
<dbReference type="Gene3D" id="1.10.10.10">
    <property type="entry name" value="Winged helix-like DNA-binding domain superfamily/Winged helix DNA-binding domain"/>
    <property type="match status" value="1"/>
</dbReference>
<dbReference type="GO" id="GO:0003700">
    <property type="term" value="F:DNA-binding transcription factor activity"/>
    <property type="evidence" value="ECO:0007669"/>
    <property type="project" value="InterPro"/>
</dbReference>
<dbReference type="GO" id="GO:0003677">
    <property type="term" value="F:DNA binding"/>
    <property type="evidence" value="ECO:0007669"/>
    <property type="project" value="UniProtKB-KW"/>
</dbReference>
<dbReference type="Pfam" id="PF12802">
    <property type="entry name" value="MarR_2"/>
    <property type="match status" value="1"/>
</dbReference>
<evidence type="ECO:0000313" key="6">
    <source>
        <dbReference type="Proteomes" id="UP000239549"/>
    </source>
</evidence>
<dbReference type="Proteomes" id="UP000239549">
    <property type="component" value="Unassembled WGS sequence"/>
</dbReference>
<feature type="domain" description="HTH marR-type" evidence="4">
    <location>
        <begin position="8"/>
        <end position="141"/>
    </location>
</feature>
<dbReference type="RefSeq" id="WP_104372624.1">
    <property type="nucleotide sequence ID" value="NZ_BFAV01000138.1"/>
</dbReference>
<comment type="caution">
    <text evidence="5">The sequence shown here is derived from an EMBL/GenBank/DDBJ whole genome shotgun (WGS) entry which is preliminary data.</text>
</comment>
<dbReference type="PANTHER" id="PTHR42756:SF1">
    <property type="entry name" value="TRANSCRIPTIONAL REPRESSOR OF EMRAB OPERON"/>
    <property type="match status" value="1"/>
</dbReference>
<keyword evidence="2" id="KW-0238">DNA-binding</keyword>
<keyword evidence="3" id="KW-0804">Transcription</keyword>
<dbReference type="OrthoDB" id="6462103at2"/>
<reference evidence="6" key="1">
    <citation type="submission" date="2018-02" db="EMBL/GenBank/DDBJ databases">
        <title>Genome sequence of Desulfocucumis palustris strain NAW-5.</title>
        <authorList>
            <person name="Watanabe M."/>
            <person name="Kojima H."/>
            <person name="Fukui M."/>
        </authorList>
    </citation>
    <scope>NUCLEOTIDE SEQUENCE [LARGE SCALE GENOMIC DNA]</scope>
    <source>
        <strain evidence="6">NAW-5</strain>
    </source>
</reference>
<dbReference type="InterPro" id="IPR036388">
    <property type="entry name" value="WH-like_DNA-bd_sf"/>
</dbReference>
<evidence type="ECO:0000259" key="4">
    <source>
        <dbReference type="PROSITE" id="PS50995"/>
    </source>
</evidence>
<dbReference type="InterPro" id="IPR036390">
    <property type="entry name" value="WH_DNA-bd_sf"/>
</dbReference>
<dbReference type="SUPFAM" id="SSF46785">
    <property type="entry name" value="Winged helix' DNA-binding domain"/>
    <property type="match status" value="1"/>
</dbReference>
<dbReference type="PANTHER" id="PTHR42756">
    <property type="entry name" value="TRANSCRIPTIONAL REGULATOR, MARR"/>
    <property type="match status" value="1"/>
</dbReference>
<dbReference type="InterPro" id="IPR000835">
    <property type="entry name" value="HTH_MarR-typ"/>
</dbReference>
<keyword evidence="1" id="KW-0805">Transcription regulation</keyword>
<dbReference type="AlphaFoldDB" id="A0A2L2XKB4"/>
<protein>
    <submittedName>
        <fullName evidence="5">Transcriptional regulator</fullName>
    </submittedName>
</protein>
<dbReference type="EMBL" id="BFAV01000138">
    <property type="protein sequence ID" value="GBF34351.1"/>
    <property type="molecule type" value="Genomic_DNA"/>
</dbReference>
<organism evidence="5 6">
    <name type="scientific">Desulfocucumis palustris</name>
    <dbReference type="NCBI Taxonomy" id="1898651"/>
    <lineage>
        <taxon>Bacteria</taxon>
        <taxon>Bacillati</taxon>
        <taxon>Bacillota</taxon>
        <taxon>Clostridia</taxon>
        <taxon>Eubacteriales</taxon>
        <taxon>Desulfocucumaceae</taxon>
        <taxon>Desulfocucumis</taxon>
    </lineage>
</organism>
<keyword evidence="6" id="KW-1185">Reference proteome</keyword>